<evidence type="ECO:0000256" key="1">
    <source>
        <dbReference type="ARBA" id="ARBA00003687"/>
    </source>
</evidence>
<comment type="function">
    <text evidence="1 5">Transcription factor that specifically binds AT-rich DNA sequences related to the nuclear matrix attachment regions (MARs).</text>
</comment>
<dbReference type="EnsemblPlants" id="Kaladp0040s0585.3.v1.1">
    <property type="protein sequence ID" value="Kaladp0040s0585.3.v1.1"/>
    <property type="gene ID" value="Kaladp0040s0585.v1.1"/>
</dbReference>
<dbReference type="Gene3D" id="3.30.1330.80">
    <property type="entry name" value="Hypothetical protein, similar to alpha- acetolactate decarboxylase, domain 2"/>
    <property type="match status" value="1"/>
</dbReference>
<dbReference type="OMA" id="WINQHET"/>
<dbReference type="SMART" id="SM00384">
    <property type="entry name" value="AT_hook"/>
    <property type="match status" value="2"/>
</dbReference>
<keyword evidence="4 5" id="KW-0804">Transcription</keyword>
<dbReference type="Gramene" id="Kaladp0040s0585.3.v1.1">
    <property type="protein sequence ID" value="Kaladp0040s0585.3.v1.1"/>
    <property type="gene ID" value="Kaladp0040s0585.v1.1"/>
</dbReference>
<keyword evidence="3 5" id="KW-0238">DNA-binding</keyword>
<evidence type="ECO:0000313" key="8">
    <source>
        <dbReference type="EnsemblPlants" id="Kaladp0040s0585.3.v1.1"/>
    </source>
</evidence>
<dbReference type="GO" id="GO:0005634">
    <property type="term" value="C:nucleus"/>
    <property type="evidence" value="ECO:0007669"/>
    <property type="project" value="UniProtKB-SubCell"/>
</dbReference>
<keyword evidence="9" id="KW-1185">Reference proteome</keyword>
<feature type="domain" description="PPC" evidence="7">
    <location>
        <begin position="157"/>
        <end position="297"/>
    </location>
</feature>
<feature type="compositionally biased region" description="Basic residues" evidence="6">
    <location>
        <begin position="136"/>
        <end position="151"/>
    </location>
</feature>
<feature type="compositionally biased region" description="Pro residues" evidence="6">
    <location>
        <begin position="118"/>
        <end position="128"/>
    </location>
</feature>
<evidence type="ECO:0000256" key="6">
    <source>
        <dbReference type="SAM" id="MobiDB-lite"/>
    </source>
</evidence>
<accession>A0A7N0TNX2</accession>
<dbReference type="PROSITE" id="PS51742">
    <property type="entry name" value="PPC"/>
    <property type="match status" value="1"/>
</dbReference>
<dbReference type="InterPro" id="IPR039605">
    <property type="entry name" value="AHL"/>
</dbReference>
<dbReference type="Proteomes" id="UP000594263">
    <property type="component" value="Unplaced"/>
</dbReference>
<reference evidence="8" key="1">
    <citation type="submission" date="2021-01" db="UniProtKB">
        <authorList>
            <consortium name="EnsemblPlants"/>
        </authorList>
    </citation>
    <scope>IDENTIFICATION</scope>
</reference>
<dbReference type="EnsemblPlants" id="Kaladp0040s0585.4.v1.1">
    <property type="protein sequence ID" value="Kaladp0040s0585.4.v1.1"/>
    <property type="gene ID" value="Kaladp0040s0585.v1.1"/>
</dbReference>
<dbReference type="GO" id="GO:0003680">
    <property type="term" value="F:minor groove of adenine-thymine-rich DNA binding"/>
    <property type="evidence" value="ECO:0007669"/>
    <property type="project" value="UniProtKB-UniRule"/>
</dbReference>
<dbReference type="PANTHER" id="PTHR31500">
    <property type="entry name" value="AT-HOOK MOTIF NUCLEAR-LOCALIZED PROTEIN 9"/>
    <property type="match status" value="1"/>
</dbReference>
<keyword evidence="2 5" id="KW-0805">Transcription regulation</keyword>
<dbReference type="EnsemblPlants" id="Kaladp0040s0585.2.v1.1">
    <property type="protein sequence ID" value="Kaladp0040s0585.2.v1.1"/>
    <property type="gene ID" value="Kaladp0040s0585.v1.1"/>
</dbReference>
<evidence type="ECO:0000313" key="9">
    <source>
        <dbReference type="Proteomes" id="UP000594263"/>
    </source>
</evidence>
<evidence type="ECO:0000256" key="5">
    <source>
        <dbReference type="RuleBase" id="RU367031"/>
    </source>
</evidence>
<evidence type="ECO:0000256" key="3">
    <source>
        <dbReference type="ARBA" id="ARBA00023125"/>
    </source>
</evidence>
<dbReference type="InterPro" id="IPR017956">
    <property type="entry name" value="AT_hook_DNA-bd_motif"/>
</dbReference>
<dbReference type="SUPFAM" id="SSF117856">
    <property type="entry name" value="AF0104/ALDC/Ptd012-like"/>
    <property type="match status" value="1"/>
</dbReference>
<proteinExistence type="predicted"/>
<dbReference type="Gramene" id="Kaladp0040s0585.1.v1.1">
    <property type="protein sequence ID" value="Kaladp0040s0585.1.v1.1"/>
    <property type="gene ID" value="Kaladp0040s0585.v1.1"/>
</dbReference>
<dbReference type="EnsemblPlants" id="Kaladp0040s0585.1.v1.1">
    <property type="protein sequence ID" value="Kaladp0040s0585.1.v1.1"/>
    <property type="gene ID" value="Kaladp0040s0585.v1.1"/>
</dbReference>
<sequence>MTSREAYGSSAGLHHSGQPLPVIQNMSLAYGSDGGALYKPLMSMSPSYQGSPGNGGTVDMFHNGFNMNMDMGSGDAMKRKRGRPRKYGPDEGMALAVVPPIQAFPVATQSPGIFSPPQSDPAPPPPQSGPLSPTSVKKRGRPRGSTNKKKRENGGPRGAGFIPHIITVNAGEDVSAKILSFSQHSSRAVCILSASGAISNVTLRQPATSGGTVTCEGRFEILSLSGSFFLTESDGQRMRSGGLSVSLCGPYGRVMGGGVAGLLIAATPVQVIVGSFNVDGGGKESKTQLQKEPTCELHNEPLVGGNTGGSSSPSGGGPSESSSGGGSGSPLNHSMGIHTNNSIPQGMPWK</sequence>
<name>A0A7N0TNX2_KALFE</name>
<feature type="region of interest" description="Disordered" evidence="6">
    <location>
        <begin position="107"/>
        <end position="162"/>
    </location>
</feature>
<protein>
    <recommendedName>
        <fullName evidence="5">AT-hook motif nuclear-localized protein</fullName>
    </recommendedName>
</protein>
<evidence type="ECO:0000256" key="2">
    <source>
        <dbReference type="ARBA" id="ARBA00023015"/>
    </source>
</evidence>
<evidence type="ECO:0000256" key="4">
    <source>
        <dbReference type="ARBA" id="ARBA00023163"/>
    </source>
</evidence>
<evidence type="ECO:0000259" key="7">
    <source>
        <dbReference type="PROSITE" id="PS51742"/>
    </source>
</evidence>
<dbReference type="AlphaFoldDB" id="A0A7N0TNX2"/>
<dbReference type="Gramene" id="Kaladp0040s0585.4.v1.1">
    <property type="protein sequence ID" value="Kaladp0040s0585.4.v1.1"/>
    <property type="gene ID" value="Kaladp0040s0585.v1.1"/>
</dbReference>
<comment type="domain">
    <text evidence="5">The PPC domain mediates interactions between AHL proteins.</text>
</comment>
<feature type="region of interest" description="Disordered" evidence="6">
    <location>
        <begin position="282"/>
        <end position="350"/>
    </location>
</feature>
<dbReference type="PANTHER" id="PTHR31500:SF57">
    <property type="entry name" value="AT-HOOK MOTIF NUCLEAR-LOCALIZED PROTEIN 10"/>
    <property type="match status" value="1"/>
</dbReference>
<dbReference type="InterPro" id="IPR005175">
    <property type="entry name" value="PPC_dom"/>
</dbReference>
<dbReference type="Gramene" id="Kaladp0040s0585.2.v1.1">
    <property type="protein sequence ID" value="Kaladp0040s0585.2.v1.1"/>
    <property type="gene ID" value="Kaladp0040s0585.v1.1"/>
</dbReference>
<keyword evidence="5" id="KW-0539">Nucleus</keyword>
<organism evidence="8 9">
    <name type="scientific">Kalanchoe fedtschenkoi</name>
    <name type="common">Lavender scallops</name>
    <name type="synonym">South American air plant</name>
    <dbReference type="NCBI Taxonomy" id="63787"/>
    <lineage>
        <taxon>Eukaryota</taxon>
        <taxon>Viridiplantae</taxon>
        <taxon>Streptophyta</taxon>
        <taxon>Embryophyta</taxon>
        <taxon>Tracheophyta</taxon>
        <taxon>Spermatophyta</taxon>
        <taxon>Magnoliopsida</taxon>
        <taxon>eudicotyledons</taxon>
        <taxon>Gunneridae</taxon>
        <taxon>Pentapetalae</taxon>
        <taxon>Saxifragales</taxon>
        <taxon>Crassulaceae</taxon>
        <taxon>Kalanchoe</taxon>
    </lineage>
</organism>
<feature type="compositionally biased region" description="Gly residues" evidence="6">
    <location>
        <begin position="314"/>
        <end position="328"/>
    </location>
</feature>
<dbReference type="CDD" id="cd11378">
    <property type="entry name" value="DUF296"/>
    <property type="match status" value="1"/>
</dbReference>
<comment type="subcellular location">
    <subcellularLocation>
        <location evidence="5">Nucleus</location>
    </subcellularLocation>
</comment>
<dbReference type="Pfam" id="PF03479">
    <property type="entry name" value="PCC"/>
    <property type="match status" value="1"/>
</dbReference>